<name>A0ABR9MBL7_9ACTN</name>
<reference evidence="1 2" key="1">
    <citation type="submission" date="2020-10" db="EMBL/GenBank/DDBJ databases">
        <title>Sequencing the genomes of 1000 actinobacteria strains.</title>
        <authorList>
            <person name="Klenk H.-P."/>
        </authorList>
    </citation>
    <scope>NUCLEOTIDE SEQUENCE [LARGE SCALE GENOMIC DNA]</scope>
    <source>
        <strain evidence="1 2">DSM 43173</strain>
    </source>
</reference>
<protein>
    <recommendedName>
        <fullName evidence="3">DUF1905 domain-containing protein</fullName>
    </recommendedName>
</protein>
<dbReference type="RefSeq" id="WP_192790197.1">
    <property type="nucleotide sequence ID" value="NZ_JADBEK010000001.1"/>
</dbReference>
<accession>A0ABR9MBL7</accession>
<dbReference type="Proteomes" id="UP000633509">
    <property type="component" value="Unassembled WGS sequence"/>
</dbReference>
<keyword evidence="2" id="KW-1185">Reference proteome</keyword>
<evidence type="ECO:0008006" key="3">
    <source>
        <dbReference type="Google" id="ProtNLM"/>
    </source>
</evidence>
<dbReference type="Gene3D" id="2.40.30.100">
    <property type="entry name" value="AF2212/PG0164-like"/>
    <property type="match status" value="1"/>
</dbReference>
<organism evidence="1 2">
    <name type="scientific">Nonomuraea angiospora</name>
    <dbReference type="NCBI Taxonomy" id="46172"/>
    <lineage>
        <taxon>Bacteria</taxon>
        <taxon>Bacillati</taxon>
        <taxon>Actinomycetota</taxon>
        <taxon>Actinomycetes</taxon>
        <taxon>Streptosporangiales</taxon>
        <taxon>Streptosporangiaceae</taxon>
        <taxon>Nonomuraea</taxon>
    </lineage>
</organism>
<evidence type="ECO:0000313" key="2">
    <source>
        <dbReference type="Proteomes" id="UP000633509"/>
    </source>
</evidence>
<dbReference type="InterPro" id="IPR037079">
    <property type="entry name" value="AF2212/PG0164-like_sf"/>
</dbReference>
<dbReference type="Pfam" id="PF08922">
    <property type="entry name" value="DUF1905"/>
    <property type="match status" value="1"/>
</dbReference>
<evidence type="ECO:0000313" key="1">
    <source>
        <dbReference type="EMBL" id="MBE1590311.1"/>
    </source>
</evidence>
<gene>
    <name evidence="1" type="ORF">H4W80_008569</name>
</gene>
<dbReference type="InterPro" id="IPR015018">
    <property type="entry name" value="DUF1905"/>
</dbReference>
<dbReference type="SUPFAM" id="SSF141694">
    <property type="entry name" value="AF2212/PG0164-like"/>
    <property type="match status" value="1"/>
</dbReference>
<dbReference type="EMBL" id="JADBEK010000001">
    <property type="protein sequence ID" value="MBE1590311.1"/>
    <property type="molecule type" value="Genomic_DNA"/>
</dbReference>
<comment type="caution">
    <text evidence="1">The sequence shown here is derived from an EMBL/GenBank/DDBJ whole genome shotgun (WGS) entry which is preliminary data.</text>
</comment>
<sequence length="101" mass="11012">MSGVTRADDVVQELDKEFTATLVKSPNKGGWTYVVMPGSAEFFGTRGLVKIRGTIDGHPFRSSFMALGDGTHKLPVKNDVRELIGKGPGDSVTIHLLERIR</sequence>
<proteinExistence type="predicted"/>